<dbReference type="AlphaFoldDB" id="A0AAW0C215"/>
<evidence type="ECO:0000313" key="5">
    <source>
        <dbReference type="Proteomes" id="UP001362999"/>
    </source>
</evidence>
<dbReference type="PANTHER" id="PTHR43283:SF17">
    <property type="entry name" value="(LOVD), PUTATIVE (AFU_ORTHOLOGUE AFUA_5G00920)-RELATED"/>
    <property type="match status" value="1"/>
</dbReference>
<dbReference type="InterPro" id="IPR050789">
    <property type="entry name" value="Diverse_Enzym_Activities"/>
</dbReference>
<dbReference type="Gene3D" id="3.40.710.10">
    <property type="entry name" value="DD-peptidase/beta-lactamase superfamily"/>
    <property type="match status" value="1"/>
</dbReference>
<organism evidence="4 5">
    <name type="scientific">Favolaschia claudopus</name>
    <dbReference type="NCBI Taxonomy" id="2862362"/>
    <lineage>
        <taxon>Eukaryota</taxon>
        <taxon>Fungi</taxon>
        <taxon>Dikarya</taxon>
        <taxon>Basidiomycota</taxon>
        <taxon>Agaricomycotina</taxon>
        <taxon>Agaricomycetes</taxon>
        <taxon>Agaricomycetidae</taxon>
        <taxon>Agaricales</taxon>
        <taxon>Marasmiineae</taxon>
        <taxon>Mycenaceae</taxon>
        <taxon>Favolaschia</taxon>
    </lineage>
</organism>
<dbReference type="PANTHER" id="PTHR43283">
    <property type="entry name" value="BETA-LACTAMASE-RELATED"/>
    <property type="match status" value="1"/>
</dbReference>
<dbReference type="InterPro" id="IPR001466">
    <property type="entry name" value="Beta-lactam-related"/>
</dbReference>
<comment type="similarity">
    <text evidence="1">Belongs to the class-A beta-lactamase family.</text>
</comment>
<accession>A0AAW0C215</accession>
<evidence type="ECO:0000256" key="2">
    <source>
        <dbReference type="ARBA" id="ARBA00022801"/>
    </source>
</evidence>
<comment type="caution">
    <text evidence="4">The sequence shown here is derived from an EMBL/GenBank/DDBJ whole genome shotgun (WGS) entry which is preliminary data.</text>
</comment>
<dbReference type="GO" id="GO:0016301">
    <property type="term" value="F:kinase activity"/>
    <property type="evidence" value="ECO:0007669"/>
    <property type="project" value="UniProtKB-KW"/>
</dbReference>
<protein>
    <submittedName>
        <fullName evidence="4">Protein kinase</fullName>
    </submittedName>
</protein>
<dbReference type="EMBL" id="JAWWNJ010000023">
    <property type="protein sequence ID" value="KAK7033402.1"/>
    <property type="molecule type" value="Genomic_DNA"/>
</dbReference>
<dbReference type="SUPFAM" id="SSF56601">
    <property type="entry name" value="beta-lactamase/transpeptidase-like"/>
    <property type="match status" value="1"/>
</dbReference>
<keyword evidence="5" id="KW-1185">Reference proteome</keyword>
<gene>
    <name evidence="4" type="ORF">R3P38DRAFT_793971</name>
</gene>
<reference evidence="4 5" key="1">
    <citation type="journal article" date="2024" name="J Genomics">
        <title>Draft genome sequencing and assembly of Favolaschia claudopus CIRM-BRFM 2984 isolated from oak limbs.</title>
        <authorList>
            <person name="Navarro D."/>
            <person name="Drula E."/>
            <person name="Chaduli D."/>
            <person name="Cazenave R."/>
            <person name="Ahrendt S."/>
            <person name="Wang J."/>
            <person name="Lipzen A."/>
            <person name="Daum C."/>
            <person name="Barry K."/>
            <person name="Grigoriev I.V."/>
            <person name="Favel A."/>
            <person name="Rosso M.N."/>
            <person name="Martin F."/>
        </authorList>
    </citation>
    <scope>NUCLEOTIDE SEQUENCE [LARGE SCALE GENOMIC DNA]</scope>
    <source>
        <strain evidence="4 5">CIRM-BRFM 2984</strain>
    </source>
</reference>
<evidence type="ECO:0000313" key="4">
    <source>
        <dbReference type="EMBL" id="KAK7033402.1"/>
    </source>
</evidence>
<dbReference type="InterPro" id="IPR012338">
    <property type="entry name" value="Beta-lactam/transpept-like"/>
</dbReference>
<evidence type="ECO:0000256" key="1">
    <source>
        <dbReference type="ARBA" id="ARBA00009009"/>
    </source>
</evidence>
<evidence type="ECO:0000259" key="3">
    <source>
        <dbReference type="Pfam" id="PF00144"/>
    </source>
</evidence>
<dbReference type="Pfam" id="PF00144">
    <property type="entry name" value="Beta-lactamase"/>
    <property type="match status" value="1"/>
</dbReference>
<dbReference type="GO" id="GO:0016787">
    <property type="term" value="F:hydrolase activity"/>
    <property type="evidence" value="ECO:0007669"/>
    <property type="project" value="UniProtKB-KW"/>
</dbReference>
<keyword evidence="2" id="KW-0378">Hydrolase</keyword>
<proteinExistence type="inferred from homology"/>
<name>A0AAW0C215_9AGAR</name>
<feature type="domain" description="Beta-lactamase-related" evidence="3">
    <location>
        <begin position="22"/>
        <end position="375"/>
    </location>
</feature>
<keyword evidence="4" id="KW-0808">Transferase</keyword>
<dbReference type="Proteomes" id="UP001362999">
    <property type="component" value="Unassembled WGS sequence"/>
</dbReference>
<keyword evidence="4" id="KW-0418">Kinase</keyword>
<sequence length="401" mass="42517">MDAFERSLAEATAKNELLGAIGLVVNSSGKVLYHHAAGKQSLAPSAPALDPDSTFTLGSAGKFITHIAALQCVERGMLSLDDALSKWIPELDQLQVIEASDAEPGFSLRAPASNITLRHLLTHTSGLGGGDEALVELWKASPAGVAHAAAVADANPIVKNFARPLLFDPGAGYCYGASAYFTGLLLMRLVAPNHTMGEFIQKNIFDELGMRMSTLAPQEREDVRGKMLQMVRRAPEGQLVPLEQEIRDMAVSARDLGILLADLMAPAGGSKILSSEHVELLFEGQLEPGSKALADQNGEKERENYAAPAGIGAAPDEEGARVNWSVAGLVVEGEKALPVSRMPPGTVTWNGMPNVVWAMHRGRGVGVVFATQLIPVDDERAVAAMMDFSRAAWATFGSASS</sequence>